<reference evidence="1" key="1">
    <citation type="journal article" date="2014" name="Front. Microbiol.">
        <title>High frequency of phylogenetically diverse reductive dehalogenase-homologous genes in deep subseafloor sedimentary metagenomes.</title>
        <authorList>
            <person name="Kawai M."/>
            <person name="Futagami T."/>
            <person name="Toyoda A."/>
            <person name="Takaki Y."/>
            <person name="Nishi S."/>
            <person name="Hori S."/>
            <person name="Arai W."/>
            <person name="Tsubouchi T."/>
            <person name="Morono Y."/>
            <person name="Uchiyama I."/>
            <person name="Ito T."/>
            <person name="Fujiyama A."/>
            <person name="Inagaki F."/>
            <person name="Takami H."/>
        </authorList>
    </citation>
    <scope>NUCLEOTIDE SEQUENCE</scope>
    <source>
        <strain evidence="1">Expedition CK06-06</strain>
    </source>
</reference>
<evidence type="ECO:0000313" key="1">
    <source>
        <dbReference type="EMBL" id="GAI08661.1"/>
    </source>
</evidence>
<evidence type="ECO:0008006" key="2">
    <source>
        <dbReference type="Google" id="ProtNLM"/>
    </source>
</evidence>
<proteinExistence type="predicted"/>
<comment type="caution">
    <text evidence="1">The sequence shown here is derived from an EMBL/GenBank/DDBJ whole genome shotgun (WGS) entry which is preliminary data.</text>
</comment>
<sequence>MPLTIDSGALYNQISLIMTDVDVVDSISFSRKYSTDDTMFMVTSDLTAGTDSIWRHASDWERVGVSKLAEFDDAEINQVQLSPEFPTDETVYVALSGDDPVIYRSTDAGGDW</sequence>
<organism evidence="1">
    <name type="scientific">marine sediment metagenome</name>
    <dbReference type="NCBI Taxonomy" id="412755"/>
    <lineage>
        <taxon>unclassified sequences</taxon>
        <taxon>metagenomes</taxon>
        <taxon>ecological metagenomes</taxon>
    </lineage>
</organism>
<protein>
    <recommendedName>
        <fullName evidence="2">Sortilin N-terminal domain-containing protein</fullName>
    </recommendedName>
</protein>
<name>X1LS71_9ZZZZ</name>
<dbReference type="EMBL" id="BARV01011494">
    <property type="protein sequence ID" value="GAI08661.1"/>
    <property type="molecule type" value="Genomic_DNA"/>
</dbReference>
<accession>X1LS71</accession>
<gene>
    <name evidence="1" type="ORF">S06H3_21776</name>
</gene>
<dbReference type="AlphaFoldDB" id="X1LS71"/>
<feature type="non-terminal residue" evidence="1">
    <location>
        <position position="112"/>
    </location>
</feature>